<dbReference type="EMBL" id="JACBAE010001363">
    <property type="protein sequence ID" value="KAF7161368.1"/>
    <property type="molecule type" value="Genomic_DNA"/>
</dbReference>
<organism evidence="2 3">
    <name type="scientific">Aspergillus felis</name>
    <dbReference type="NCBI Taxonomy" id="1287682"/>
    <lineage>
        <taxon>Eukaryota</taxon>
        <taxon>Fungi</taxon>
        <taxon>Dikarya</taxon>
        <taxon>Ascomycota</taxon>
        <taxon>Pezizomycotina</taxon>
        <taxon>Eurotiomycetes</taxon>
        <taxon>Eurotiomycetidae</taxon>
        <taxon>Eurotiales</taxon>
        <taxon>Aspergillaceae</taxon>
        <taxon>Aspergillus</taxon>
        <taxon>Aspergillus subgen. Fumigati</taxon>
    </lineage>
</organism>
<protein>
    <submittedName>
        <fullName evidence="2">Uncharacterized protein</fullName>
    </submittedName>
</protein>
<evidence type="ECO:0000256" key="1">
    <source>
        <dbReference type="SAM" id="MobiDB-lite"/>
    </source>
</evidence>
<name>A0A8H6UNI4_9EURO</name>
<feature type="region of interest" description="Disordered" evidence="1">
    <location>
        <begin position="110"/>
        <end position="132"/>
    </location>
</feature>
<comment type="caution">
    <text evidence="2">The sequence shown here is derived from an EMBL/GenBank/DDBJ whole genome shotgun (WGS) entry which is preliminary data.</text>
</comment>
<accession>A0A8H6UNI4</accession>
<feature type="compositionally biased region" description="Low complexity" evidence="1">
    <location>
        <begin position="115"/>
        <end position="132"/>
    </location>
</feature>
<reference evidence="2" key="1">
    <citation type="submission" date="2020-06" db="EMBL/GenBank/DDBJ databases">
        <title>Draft genome sequences of strains closely related to Aspergillus parafelis and Aspergillus hiratsukae.</title>
        <authorList>
            <person name="Dos Santos R.A.C."/>
            <person name="Rivero-Menendez O."/>
            <person name="Steenwyk J.L."/>
            <person name="Mead M.E."/>
            <person name="Goldman G.H."/>
            <person name="Alastruey-Izquierdo A."/>
            <person name="Rokas A."/>
        </authorList>
    </citation>
    <scope>NUCLEOTIDE SEQUENCE</scope>
    <source>
        <strain evidence="2">CNM-CM5623</strain>
    </source>
</reference>
<proteinExistence type="predicted"/>
<dbReference type="OrthoDB" id="5419802at2759"/>
<evidence type="ECO:0000313" key="2">
    <source>
        <dbReference type="EMBL" id="KAF7161368.1"/>
    </source>
</evidence>
<dbReference type="Proteomes" id="UP000654922">
    <property type="component" value="Unassembled WGS sequence"/>
</dbReference>
<gene>
    <name evidence="2" type="ORF">CNMCM5623_006982</name>
</gene>
<evidence type="ECO:0000313" key="3">
    <source>
        <dbReference type="Proteomes" id="UP000654922"/>
    </source>
</evidence>
<dbReference type="AlphaFoldDB" id="A0A8H6UNI4"/>
<sequence length="185" mass="20644">MESGLKYNISSEMGEQIVEFMPRIRRRVDLYSAFATEERELQRGRTSCISDEIAFEKFEESGKLMERDRPSLRDSYTVLDAVRPTPPSGPISLPFRGTVKVSSYGRTQLEGTSQGTSAATAPARAGASRAAGEASRTIPAYKLTIPWTGFGLSNSEVFDYESWPHRPHTASEWPKTTTEFRLIKA</sequence>